<proteinExistence type="predicted"/>
<reference evidence="1" key="1">
    <citation type="submission" date="2020-05" db="EMBL/GenBank/DDBJ databases">
        <authorList>
            <person name="Chiriac C."/>
            <person name="Salcher M."/>
            <person name="Ghai R."/>
            <person name="Kavagutti S V."/>
        </authorList>
    </citation>
    <scope>NUCLEOTIDE SEQUENCE</scope>
</reference>
<protein>
    <submittedName>
        <fullName evidence="1">Unannotated protein</fullName>
    </submittedName>
</protein>
<gene>
    <name evidence="1" type="ORF">UFOPK1493_02991</name>
</gene>
<dbReference type="AlphaFoldDB" id="A0A6J6EUZ4"/>
<dbReference type="Gene3D" id="2.60.120.260">
    <property type="entry name" value="Galactose-binding domain-like"/>
    <property type="match status" value="1"/>
</dbReference>
<accession>A0A6J6EUZ4</accession>
<dbReference type="Gene3D" id="2.60.40.10">
    <property type="entry name" value="Immunoglobulins"/>
    <property type="match status" value="1"/>
</dbReference>
<name>A0A6J6EUZ4_9ZZZZ</name>
<dbReference type="EMBL" id="CAEZSR010000146">
    <property type="protein sequence ID" value="CAB4579996.1"/>
    <property type="molecule type" value="Genomic_DNA"/>
</dbReference>
<organism evidence="1">
    <name type="scientific">freshwater metagenome</name>
    <dbReference type="NCBI Taxonomy" id="449393"/>
    <lineage>
        <taxon>unclassified sequences</taxon>
        <taxon>metagenomes</taxon>
        <taxon>ecological metagenomes</taxon>
    </lineage>
</organism>
<evidence type="ECO:0000313" key="1">
    <source>
        <dbReference type="EMBL" id="CAB4579996.1"/>
    </source>
</evidence>
<dbReference type="InterPro" id="IPR013783">
    <property type="entry name" value="Ig-like_fold"/>
</dbReference>
<sequence length="312" mass="31826">MLPSSAKRVIASLVIGTILPLGLVGVTGSGVQAAAAGGERHALEASISKQTVPCRARKCPPAPRPAPLPAVSISGLASGASITPGTTFQVATNTSVVRVEYSIGANSYNGLVENYLGNSTTAPFSFTWNGTPSSIDLGGSLFLVVRAFDRTDQVATAQVPIVVPNSVGSAVSPARNFAASAYWTVQNLNGASLAGIGYNSLVRSVTRLDNIGEAGVFSVNASVAGSYQITIREYVLSGVKPSFSVAVNDQVVAPSLPSVRTATAWNNFGAADVNRAGTTTIVANLVQGNNLIKVTSLTAGVLNIGNISIAQP</sequence>